<evidence type="ECO:0000313" key="1">
    <source>
        <dbReference type="EMBL" id="RIB22617.1"/>
    </source>
</evidence>
<evidence type="ECO:0000313" key="2">
    <source>
        <dbReference type="Proteomes" id="UP000266673"/>
    </source>
</evidence>
<evidence type="ECO:0008006" key="3">
    <source>
        <dbReference type="Google" id="ProtNLM"/>
    </source>
</evidence>
<dbReference type="PANTHER" id="PTHR23244">
    <property type="entry name" value="KELCH REPEAT DOMAIN"/>
    <property type="match status" value="1"/>
</dbReference>
<sequence length="262" mass="29032">MSRKWFRESENQRYISYKVAINLNGGNKESNNFYSATTITNEFFYLDVSKPFKTDDDSIPWVDLTDTGGPLKTEASACIGGKNNSMIFIFGGFSHSSGDLYANQSFGITNNNTNDLWVFNTLTWSSNARLPIAKYGYCVVTLPDGNILYIGGYFNFKINSTNLEASMNDSISDPNPSPRYHFSAVLISDGRFIIFGGHSVGTISDPSSGINLGDLWFLNTHVLFQWSPGNISNPILDLALNGHTTTLVDNYMLKTMMAPNAE</sequence>
<gene>
    <name evidence="1" type="ORF">C2G38_2173559</name>
</gene>
<proteinExistence type="predicted"/>
<dbReference type="SUPFAM" id="SSF117281">
    <property type="entry name" value="Kelch motif"/>
    <property type="match status" value="1"/>
</dbReference>
<dbReference type="AlphaFoldDB" id="A0A397VMS2"/>
<dbReference type="InterPro" id="IPR015915">
    <property type="entry name" value="Kelch-typ_b-propeller"/>
</dbReference>
<accession>A0A397VMS2</accession>
<dbReference type="EMBL" id="QKWP01000301">
    <property type="protein sequence ID" value="RIB22617.1"/>
    <property type="molecule type" value="Genomic_DNA"/>
</dbReference>
<dbReference type="Gene3D" id="2.120.10.80">
    <property type="entry name" value="Kelch-type beta propeller"/>
    <property type="match status" value="2"/>
</dbReference>
<dbReference type="OrthoDB" id="432528at2759"/>
<name>A0A397VMS2_9GLOM</name>
<keyword evidence="2" id="KW-1185">Reference proteome</keyword>
<comment type="caution">
    <text evidence="1">The sequence shown here is derived from an EMBL/GenBank/DDBJ whole genome shotgun (WGS) entry which is preliminary data.</text>
</comment>
<protein>
    <recommendedName>
        <fullName evidence="3">Kelch repeat protein</fullName>
    </recommendedName>
</protein>
<dbReference type="Proteomes" id="UP000266673">
    <property type="component" value="Unassembled WGS sequence"/>
</dbReference>
<reference evidence="1 2" key="1">
    <citation type="submission" date="2018-06" db="EMBL/GenBank/DDBJ databases">
        <title>Comparative genomics reveals the genomic features of Rhizophagus irregularis, R. cerebriforme, R. diaphanum and Gigaspora rosea, and their symbiotic lifestyle signature.</title>
        <authorList>
            <person name="Morin E."/>
            <person name="San Clemente H."/>
            <person name="Chen E.C.H."/>
            <person name="De La Providencia I."/>
            <person name="Hainaut M."/>
            <person name="Kuo A."/>
            <person name="Kohler A."/>
            <person name="Murat C."/>
            <person name="Tang N."/>
            <person name="Roy S."/>
            <person name="Loubradou J."/>
            <person name="Henrissat B."/>
            <person name="Grigoriev I.V."/>
            <person name="Corradi N."/>
            <person name="Roux C."/>
            <person name="Martin F.M."/>
        </authorList>
    </citation>
    <scope>NUCLEOTIDE SEQUENCE [LARGE SCALE GENOMIC DNA]</scope>
    <source>
        <strain evidence="1 2">DAOM 194757</strain>
    </source>
</reference>
<organism evidence="1 2">
    <name type="scientific">Gigaspora rosea</name>
    <dbReference type="NCBI Taxonomy" id="44941"/>
    <lineage>
        <taxon>Eukaryota</taxon>
        <taxon>Fungi</taxon>
        <taxon>Fungi incertae sedis</taxon>
        <taxon>Mucoromycota</taxon>
        <taxon>Glomeromycotina</taxon>
        <taxon>Glomeromycetes</taxon>
        <taxon>Diversisporales</taxon>
        <taxon>Gigasporaceae</taxon>
        <taxon>Gigaspora</taxon>
    </lineage>
</organism>